<dbReference type="AlphaFoldDB" id="A0A1I7VVI5"/>
<reference evidence="3" key="2">
    <citation type="submission" date="2016-11" db="UniProtKB">
        <authorList>
            <consortium name="WormBaseParasite"/>
        </authorList>
    </citation>
    <scope>IDENTIFICATION</scope>
</reference>
<accession>A0A1I7VVI5</accession>
<name>A0A1I7VVI5_LOALO</name>
<feature type="compositionally biased region" description="Basic residues" evidence="1">
    <location>
        <begin position="110"/>
        <end position="121"/>
    </location>
</feature>
<evidence type="ECO:0000256" key="1">
    <source>
        <dbReference type="SAM" id="MobiDB-lite"/>
    </source>
</evidence>
<evidence type="ECO:0000313" key="3">
    <source>
        <dbReference type="WBParaSite" id="EN70_6734"/>
    </source>
</evidence>
<protein>
    <submittedName>
        <fullName evidence="3">Movement protein</fullName>
    </submittedName>
</protein>
<dbReference type="WBParaSite" id="EN70_6734">
    <property type="protein sequence ID" value="EN70_6734"/>
    <property type="gene ID" value="EN70_6734"/>
</dbReference>
<reference evidence="2" key="1">
    <citation type="submission" date="2012-04" db="EMBL/GenBank/DDBJ databases">
        <title>The Genome Sequence of Loa loa.</title>
        <authorList>
            <consortium name="The Broad Institute Genome Sequencing Platform"/>
            <consortium name="Broad Institute Genome Sequencing Center for Infectious Disease"/>
            <person name="Nutman T.B."/>
            <person name="Fink D.L."/>
            <person name="Russ C."/>
            <person name="Young S."/>
            <person name="Zeng Q."/>
            <person name="Gargeya S."/>
            <person name="Alvarado L."/>
            <person name="Berlin A."/>
            <person name="Chapman S.B."/>
            <person name="Chen Z."/>
            <person name="Freedman E."/>
            <person name="Gellesch M."/>
            <person name="Goldberg J."/>
            <person name="Griggs A."/>
            <person name="Gujja S."/>
            <person name="Heilman E.R."/>
            <person name="Heiman D."/>
            <person name="Howarth C."/>
            <person name="Mehta T."/>
            <person name="Neiman D."/>
            <person name="Pearson M."/>
            <person name="Roberts A."/>
            <person name="Saif S."/>
            <person name="Shea T."/>
            <person name="Shenoy N."/>
            <person name="Sisk P."/>
            <person name="Stolte C."/>
            <person name="Sykes S."/>
            <person name="White J."/>
            <person name="Yandava C."/>
            <person name="Haas B."/>
            <person name="Henn M.R."/>
            <person name="Nusbaum C."/>
            <person name="Birren B."/>
        </authorList>
    </citation>
    <scope>NUCLEOTIDE SEQUENCE [LARGE SCALE GENOMIC DNA]</scope>
</reference>
<keyword evidence="2" id="KW-1185">Reference proteome</keyword>
<feature type="region of interest" description="Disordered" evidence="1">
    <location>
        <begin position="106"/>
        <end position="137"/>
    </location>
</feature>
<evidence type="ECO:0000313" key="2">
    <source>
        <dbReference type="Proteomes" id="UP000095285"/>
    </source>
</evidence>
<sequence>MADLKTCRSDEKKYDIPIFISPWRYFMLQSTTSSSEHVPSSYHYRIPTTNTASKGPQHIPQYMATTISFAMKMKQMMKRCTPLGSSWWTSRRRHSISEGLRTAVSLTPSRNRKSHRSKLRLWQRATSQPSPKICNKKRSISSPELTAECNTANESNRQNLQQLSPQLLSRVASLPCNGLYHKYLKPLFWDRVISRYDATSQKERFMREGQAVHSVMNAQNEPTETSLNLEQAESQLSLRNSYQEETSRFHLGRDHMQQSDQIHNNAPISSLCTTQVKTPCGWQRTFSRVPHKISRLERFASQFVKAVSAQVWIIESSQRISTLGQSSYFMSSESSKYNIWQWISPNSPQKVSRFKRFWKPEIKDAERASQPSRLGQVTDQSTLTEIGISPEVILERTISKSLSEVSRLNHFPVSEDSISKISQGSCRPEQFELEVSRDFLATQALAPSSPAILPTRLHKGLFYEQAKSVYLPKLSSKSSLSSVHVAHLRSSKELLTESLSFGALPRKHRSNFTIKLLRRASSTEYFQKNALSGSCTTEIQPSEASVLPDVVSHSESPRKRSKSILQRVSRFERFLKTNLSGTSTASTKSCEALTVSNALFSRVSMRRKSKIPKLLRTSRFDRFQKNAVRARSSLALLYRDTSFFDRSFTGRSKPTPSSKCTRQSLFLPSRYLTSSPCVWNKSTAEPMQKKSRIERFQNFASLDVCIARTQPSSSSSFSNISLIPSSGGSLWMQTKTIPPKKISGFHCCSFDFQESDSWQKKVMKIMNRNSRFKRFEDNISPNIHTAQFNLSQNSSAKRFLKKQTKQKIPHKISYKERFKTYRVSPELMIQVNGARYCPYDDRSLCSESPAYSLLTAQQWSPEQSLTCTLNSTDSVKDVLTESTARTIDSDRNQQLEQRISYEEQFENYISAGLNVFDAISFKEIREGISRESWDSAIIQQTQPISHSDQTRKQCFDGE</sequence>
<proteinExistence type="predicted"/>
<dbReference type="Proteomes" id="UP000095285">
    <property type="component" value="Unassembled WGS sequence"/>
</dbReference>
<organism evidence="2 3">
    <name type="scientific">Loa loa</name>
    <name type="common">Eye worm</name>
    <name type="synonym">Filaria loa</name>
    <dbReference type="NCBI Taxonomy" id="7209"/>
    <lineage>
        <taxon>Eukaryota</taxon>
        <taxon>Metazoa</taxon>
        <taxon>Ecdysozoa</taxon>
        <taxon>Nematoda</taxon>
        <taxon>Chromadorea</taxon>
        <taxon>Rhabditida</taxon>
        <taxon>Spirurina</taxon>
        <taxon>Spiruromorpha</taxon>
        <taxon>Filarioidea</taxon>
        <taxon>Onchocercidae</taxon>
        <taxon>Loa</taxon>
    </lineage>
</organism>